<dbReference type="Proteomes" id="UP000632273">
    <property type="component" value="Unassembled WGS sequence"/>
</dbReference>
<reference evidence="2" key="1">
    <citation type="journal article" date="2019" name="Int. J. Syst. Evol. Microbiol.">
        <title>The Global Catalogue of Microorganisms (GCM) 10K type strain sequencing project: providing services to taxonomists for standard genome sequencing and annotation.</title>
        <authorList>
            <consortium name="The Broad Institute Genomics Platform"/>
            <consortium name="The Broad Institute Genome Sequencing Center for Infectious Disease"/>
            <person name="Wu L."/>
            <person name="Ma J."/>
        </authorList>
    </citation>
    <scope>NUCLEOTIDE SEQUENCE [LARGE SCALE GENOMIC DNA]</scope>
    <source>
        <strain evidence="2">CGMCC 1.15197</strain>
    </source>
</reference>
<proteinExistence type="predicted"/>
<accession>A0ABQ1TR80</accession>
<gene>
    <name evidence="1" type="ORF">GCM10011383_08100</name>
</gene>
<keyword evidence="2" id="KW-1185">Reference proteome</keyword>
<evidence type="ECO:0000313" key="1">
    <source>
        <dbReference type="EMBL" id="GGE99633.1"/>
    </source>
</evidence>
<organism evidence="1 2">
    <name type="scientific">Hymenobacter cavernae</name>
    <dbReference type="NCBI Taxonomy" id="2044852"/>
    <lineage>
        <taxon>Bacteria</taxon>
        <taxon>Pseudomonadati</taxon>
        <taxon>Bacteroidota</taxon>
        <taxon>Cytophagia</taxon>
        <taxon>Cytophagales</taxon>
        <taxon>Hymenobacteraceae</taxon>
        <taxon>Hymenobacter</taxon>
    </lineage>
</organism>
<sequence length="56" mass="6037">MSYATTILGQPLASLILEIDFNGADPLETARSLSQITGVPTECLLINCDNLACLRR</sequence>
<evidence type="ECO:0000313" key="2">
    <source>
        <dbReference type="Proteomes" id="UP000632273"/>
    </source>
</evidence>
<comment type="caution">
    <text evidence="1">The sequence shown here is derived from an EMBL/GenBank/DDBJ whole genome shotgun (WGS) entry which is preliminary data.</text>
</comment>
<name>A0ABQ1TR80_9BACT</name>
<protein>
    <submittedName>
        <fullName evidence="1">Uncharacterized protein</fullName>
    </submittedName>
</protein>
<dbReference type="RefSeq" id="WP_188811163.1">
    <property type="nucleotide sequence ID" value="NZ_BMHT01000001.1"/>
</dbReference>
<dbReference type="EMBL" id="BMHT01000001">
    <property type="protein sequence ID" value="GGE99633.1"/>
    <property type="molecule type" value="Genomic_DNA"/>
</dbReference>